<dbReference type="CDD" id="cd07012">
    <property type="entry name" value="PBP2_Bug_TTT"/>
    <property type="match status" value="1"/>
</dbReference>
<sequence length="322" mass="33475">MSMRKWAGACALATLAAGSVAAQTAAGGTVRITSAFPAGSGPDVVARLVADKLSAQWRQPVVVDPRPGGAGVVAINAMKNAPPTGNDLVVVDVGHLSINPLVLRKLAYDPQSELTPVALLYKTAFFVVVGAQSPFHSLAELMAAARRRPGMTYGSNAVGGPLHLGAARAATAMGVEMMHVPYKETSQLYAAVSTGEVDWAYGSIATSGPLQQAGKLRFLAVADSQRSPALPDVPTVQEAGGPAGIDALTWVALMAPKGTAPAVAERINEAVNRALSAPDVRDRLAGFGFFTSIGPARQVADLMQADRERYAQVLRRVKVTVD</sequence>
<feature type="signal peptide" evidence="2">
    <location>
        <begin position="1"/>
        <end position="21"/>
    </location>
</feature>
<keyword evidence="3" id="KW-0675">Receptor</keyword>
<organism evidence="3 4">
    <name type="scientific">Delftia lacustris</name>
    <dbReference type="NCBI Taxonomy" id="558537"/>
    <lineage>
        <taxon>Bacteria</taxon>
        <taxon>Pseudomonadati</taxon>
        <taxon>Pseudomonadota</taxon>
        <taxon>Betaproteobacteria</taxon>
        <taxon>Burkholderiales</taxon>
        <taxon>Comamonadaceae</taxon>
        <taxon>Delftia</taxon>
    </lineage>
</organism>
<dbReference type="Proteomes" id="UP000183417">
    <property type="component" value="Unassembled WGS sequence"/>
</dbReference>
<dbReference type="EMBL" id="FNPE01000007">
    <property type="protein sequence ID" value="SDY74351.1"/>
    <property type="molecule type" value="Genomic_DNA"/>
</dbReference>
<feature type="chain" id="PRO_5010252751" evidence="2">
    <location>
        <begin position="22"/>
        <end position="322"/>
    </location>
</feature>
<reference evidence="3 4" key="1">
    <citation type="submission" date="2016-10" db="EMBL/GenBank/DDBJ databases">
        <authorList>
            <person name="de Groot N.N."/>
        </authorList>
    </citation>
    <scope>NUCLEOTIDE SEQUENCE [LARGE SCALE GENOMIC DNA]</scope>
    <source>
        <strain evidence="3 4">LMG 24775</strain>
    </source>
</reference>
<protein>
    <submittedName>
        <fullName evidence="3">Tripartite-type tricarboxylate transporter, receptor component TctC</fullName>
    </submittedName>
</protein>
<evidence type="ECO:0000313" key="4">
    <source>
        <dbReference type="Proteomes" id="UP000183417"/>
    </source>
</evidence>
<dbReference type="Gene3D" id="3.40.190.10">
    <property type="entry name" value="Periplasmic binding protein-like II"/>
    <property type="match status" value="1"/>
</dbReference>
<accession>A0A1H3MCC7</accession>
<name>A0A1H3MCC7_9BURK</name>
<evidence type="ECO:0000313" key="3">
    <source>
        <dbReference type="EMBL" id="SDY74351.1"/>
    </source>
</evidence>
<keyword evidence="2" id="KW-0732">Signal</keyword>
<dbReference type="AlphaFoldDB" id="A0A1H3MCC7"/>
<dbReference type="InterPro" id="IPR042100">
    <property type="entry name" value="Bug_dom1"/>
</dbReference>
<dbReference type="Gene3D" id="3.40.190.150">
    <property type="entry name" value="Bordetella uptake gene, domain 1"/>
    <property type="match status" value="1"/>
</dbReference>
<dbReference type="RefSeq" id="WP_047325902.1">
    <property type="nucleotide sequence ID" value="NZ_CP141274.1"/>
</dbReference>
<proteinExistence type="inferred from homology"/>
<dbReference type="SUPFAM" id="SSF53850">
    <property type="entry name" value="Periplasmic binding protein-like II"/>
    <property type="match status" value="1"/>
</dbReference>
<dbReference type="PANTHER" id="PTHR42928:SF5">
    <property type="entry name" value="BLR1237 PROTEIN"/>
    <property type="match status" value="1"/>
</dbReference>
<dbReference type="Pfam" id="PF03401">
    <property type="entry name" value="TctC"/>
    <property type="match status" value="1"/>
</dbReference>
<gene>
    <name evidence="3" type="ORF">SAMN05421547_107212</name>
</gene>
<dbReference type="GeneID" id="94694279"/>
<evidence type="ECO:0000256" key="2">
    <source>
        <dbReference type="SAM" id="SignalP"/>
    </source>
</evidence>
<dbReference type="InterPro" id="IPR005064">
    <property type="entry name" value="BUG"/>
</dbReference>
<dbReference type="PANTHER" id="PTHR42928">
    <property type="entry name" value="TRICARBOXYLATE-BINDING PROTEIN"/>
    <property type="match status" value="1"/>
</dbReference>
<evidence type="ECO:0000256" key="1">
    <source>
        <dbReference type="ARBA" id="ARBA00006987"/>
    </source>
</evidence>
<dbReference type="PIRSF" id="PIRSF017082">
    <property type="entry name" value="YflP"/>
    <property type="match status" value="1"/>
</dbReference>
<comment type="similarity">
    <text evidence="1">Belongs to the UPF0065 (bug) family.</text>
</comment>